<gene>
    <name evidence="3" type="ORF">NBRC116598_29800</name>
</gene>
<dbReference type="EMBL" id="BAABWU010000012">
    <property type="protein sequence ID" value="GAA6197536.1"/>
    <property type="molecule type" value="Genomic_DNA"/>
</dbReference>
<protein>
    <submittedName>
        <fullName evidence="3">CbiX/SirB N-terminal domain-containing protein</fullName>
    </submittedName>
</protein>
<dbReference type="SUPFAM" id="SSF53800">
    <property type="entry name" value="Chelatase"/>
    <property type="match status" value="2"/>
</dbReference>
<dbReference type="RefSeq" id="WP_353401184.1">
    <property type="nucleotide sequence ID" value="NZ_BAABWU010000012.1"/>
</dbReference>
<comment type="caution">
    <text evidence="3">The sequence shown here is derived from an EMBL/GenBank/DDBJ whole genome shotgun (WGS) entry which is preliminary data.</text>
</comment>
<evidence type="ECO:0000256" key="1">
    <source>
        <dbReference type="ARBA" id="ARBA00022723"/>
    </source>
</evidence>
<keyword evidence="2" id="KW-0456">Lyase</keyword>
<evidence type="ECO:0000313" key="3">
    <source>
        <dbReference type="EMBL" id="GAA6197536.1"/>
    </source>
</evidence>
<sequence length="263" mass="27469">MSSPSPASQVIDAQTSDAAPKTVVLVAHGQPSAPNPPEHSLAQLAEQVASFLPGWQVRSATLAQPGRLEQVMQPGALVYPFFMAEGWFTSKVLPKRICHVDHRQLPPFGQDPNLPELAARLVRQDRAAQGQPFEAAAGSASGSASGSGSDPSAPGCLLLAAHGSARGPKAAAATELFATALRPLLPELEVRTAYIEQAPYLADVASNMPSDSLCLPFFAQSGDHVKDDIPEALSSAKFDGTVLPALGTTPEVARLIAKAIQRA</sequence>
<reference evidence="3 4" key="1">
    <citation type="submission" date="2024-04" db="EMBL/GenBank/DDBJ databases">
        <title>Draft genome sequence of Pseudophaeobacter arcticus NBRC 116598.</title>
        <authorList>
            <person name="Miyakawa T."/>
            <person name="Kusuya Y."/>
            <person name="Miura T."/>
        </authorList>
    </citation>
    <scope>NUCLEOTIDE SEQUENCE [LARGE SCALE GENOMIC DNA]</scope>
    <source>
        <strain evidence="3 4">SU-CL00105</strain>
    </source>
</reference>
<evidence type="ECO:0000256" key="2">
    <source>
        <dbReference type="ARBA" id="ARBA00023239"/>
    </source>
</evidence>
<evidence type="ECO:0000313" key="4">
    <source>
        <dbReference type="Proteomes" id="UP001441944"/>
    </source>
</evidence>
<dbReference type="CDD" id="cd03416">
    <property type="entry name" value="CbiX_SirB_N"/>
    <property type="match status" value="1"/>
</dbReference>
<accession>A0ABQ0ANR9</accession>
<organism evidence="3 4">
    <name type="scientific">Pseudophaeobacter arcticus</name>
    <dbReference type="NCBI Taxonomy" id="385492"/>
    <lineage>
        <taxon>Bacteria</taxon>
        <taxon>Pseudomonadati</taxon>
        <taxon>Pseudomonadota</taxon>
        <taxon>Alphaproteobacteria</taxon>
        <taxon>Rhodobacterales</taxon>
        <taxon>Paracoccaceae</taxon>
        <taxon>Pseudophaeobacter</taxon>
    </lineage>
</organism>
<dbReference type="Gene3D" id="3.40.50.1400">
    <property type="match status" value="2"/>
</dbReference>
<proteinExistence type="predicted"/>
<dbReference type="Pfam" id="PF01903">
    <property type="entry name" value="CbiX"/>
    <property type="match status" value="1"/>
</dbReference>
<keyword evidence="1" id="KW-0479">Metal-binding</keyword>
<name>A0ABQ0ANR9_9RHOB</name>
<keyword evidence="4" id="KW-1185">Reference proteome</keyword>
<dbReference type="InterPro" id="IPR002762">
    <property type="entry name" value="CbiX-like"/>
</dbReference>
<dbReference type="Proteomes" id="UP001441944">
    <property type="component" value="Unassembled WGS sequence"/>
</dbReference>